<sequence>MHERLEAHFENRVYYFYLESQSDDEIFIRMYKTPYLFIKHNKTWINATSNKMAMADGLIEAVVKAISEAS</sequence>
<accession>A0A2U2PAR3</accession>
<dbReference type="AlphaFoldDB" id="A0A2U2PAR3"/>
<comment type="caution">
    <text evidence="1">The sequence shown here is derived from an EMBL/GenBank/DDBJ whole genome shotgun (WGS) entry which is preliminary data.</text>
</comment>
<proteinExistence type="predicted"/>
<dbReference type="RefSeq" id="WP_109418100.1">
    <property type="nucleotide sequence ID" value="NZ_QEAS01000026.1"/>
</dbReference>
<gene>
    <name evidence="1" type="ORF">DDR33_22750</name>
</gene>
<dbReference type="Proteomes" id="UP000245647">
    <property type="component" value="Unassembled WGS sequence"/>
</dbReference>
<keyword evidence="2" id="KW-1185">Reference proteome</keyword>
<protein>
    <submittedName>
        <fullName evidence="1">Uncharacterized protein</fullName>
    </submittedName>
</protein>
<dbReference type="OrthoDB" id="799641at2"/>
<name>A0A2U2PAR3_9SPHI</name>
<dbReference type="EMBL" id="QEAS01000026">
    <property type="protein sequence ID" value="PWG78384.1"/>
    <property type="molecule type" value="Genomic_DNA"/>
</dbReference>
<reference evidence="1 2" key="1">
    <citation type="submission" date="2018-04" db="EMBL/GenBank/DDBJ databases">
        <title>Pedobacter chongqingensis sp. nov., isolated from a rottenly hemp rope.</title>
        <authorList>
            <person name="Cai Y."/>
        </authorList>
    </citation>
    <scope>NUCLEOTIDE SEQUENCE [LARGE SCALE GENOMIC DNA]</scope>
    <source>
        <strain evidence="1 2">FJ4-8</strain>
    </source>
</reference>
<organism evidence="1 2">
    <name type="scientific">Pararcticibacter amylolyticus</name>
    <dbReference type="NCBI Taxonomy" id="2173175"/>
    <lineage>
        <taxon>Bacteria</taxon>
        <taxon>Pseudomonadati</taxon>
        <taxon>Bacteroidota</taxon>
        <taxon>Sphingobacteriia</taxon>
        <taxon>Sphingobacteriales</taxon>
        <taxon>Sphingobacteriaceae</taxon>
        <taxon>Pararcticibacter</taxon>
    </lineage>
</organism>
<evidence type="ECO:0000313" key="2">
    <source>
        <dbReference type="Proteomes" id="UP000245647"/>
    </source>
</evidence>
<evidence type="ECO:0000313" key="1">
    <source>
        <dbReference type="EMBL" id="PWG78384.1"/>
    </source>
</evidence>